<proteinExistence type="predicted"/>
<dbReference type="InterPro" id="IPR051257">
    <property type="entry name" value="Diverse_CBS-Domain"/>
</dbReference>
<dbReference type="AlphaFoldDB" id="A0AA37SB64"/>
<comment type="caution">
    <text evidence="4">The sequence shown here is derived from an EMBL/GenBank/DDBJ whole genome shotgun (WGS) entry which is preliminary data.</text>
</comment>
<name>A0AA37SB64_9GAMM</name>
<organism evidence="4 5">
    <name type="scientific">Litoribrevibacter albus</name>
    <dbReference type="NCBI Taxonomy" id="1473156"/>
    <lineage>
        <taxon>Bacteria</taxon>
        <taxon>Pseudomonadati</taxon>
        <taxon>Pseudomonadota</taxon>
        <taxon>Gammaproteobacteria</taxon>
        <taxon>Oceanospirillales</taxon>
        <taxon>Oceanospirillaceae</taxon>
        <taxon>Litoribrevibacter</taxon>
    </lineage>
</organism>
<dbReference type="Proteomes" id="UP001161389">
    <property type="component" value="Unassembled WGS sequence"/>
</dbReference>
<evidence type="ECO:0000313" key="4">
    <source>
        <dbReference type="EMBL" id="GLQ32737.1"/>
    </source>
</evidence>
<keyword evidence="1 2" id="KW-0129">CBS domain</keyword>
<reference evidence="4" key="1">
    <citation type="journal article" date="2014" name="Int. J. Syst. Evol. Microbiol.">
        <title>Complete genome sequence of Corynebacterium casei LMG S-19264T (=DSM 44701T), isolated from a smear-ripened cheese.</title>
        <authorList>
            <consortium name="US DOE Joint Genome Institute (JGI-PGF)"/>
            <person name="Walter F."/>
            <person name="Albersmeier A."/>
            <person name="Kalinowski J."/>
            <person name="Ruckert C."/>
        </authorList>
    </citation>
    <scope>NUCLEOTIDE SEQUENCE</scope>
    <source>
        <strain evidence="4">NBRC 110071</strain>
    </source>
</reference>
<evidence type="ECO:0000256" key="2">
    <source>
        <dbReference type="PROSITE-ProRule" id="PRU00703"/>
    </source>
</evidence>
<dbReference type="RefSeq" id="WP_284382846.1">
    <property type="nucleotide sequence ID" value="NZ_BSNM01000016.1"/>
</dbReference>
<protein>
    <submittedName>
        <fullName evidence="4">Acetoin utilization protein AcuB</fullName>
    </submittedName>
</protein>
<dbReference type="PROSITE" id="PS51371">
    <property type="entry name" value="CBS"/>
    <property type="match status" value="2"/>
</dbReference>
<evidence type="ECO:0000256" key="1">
    <source>
        <dbReference type="ARBA" id="ARBA00023122"/>
    </source>
</evidence>
<dbReference type="SUPFAM" id="SSF54631">
    <property type="entry name" value="CBS-domain pair"/>
    <property type="match status" value="1"/>
</dbReference>
<dbReference type="Pfam" id="PF00571">
    <property type="entry name" value="CBS"/>
    <property type="match status" value="2"/>
</dbReference>
<dbReference type="SMART" id="SM00116">
    <property type="entry name" value="CBS"/>
    <property type="match status" value="2"/>
</dbReference>
<evidence type="ECO:0000259" key="3">
    <source>
        <dbReference type="PROSITE" id="PS51371"/>
    </source>
</evidence>
<dbReference type="InterPro" id="IPR000644">
    <property type="entry name" value="CBS_dom"/>
</dbReference>
<sequence length="137" mass="15007">MRIKDAMSTDVATLQATDSLAKAREVMETKRIRQIPVVDGEGRVVGIISKRDIYAASVSNLTEHYERSKNLLEGRLEVAQIMTKEVETVEADEPLAAAAIKLQEMRIGALPVIENGKLVGIISSSDFLGIAVMLLER</sequence>
<dbReference type="PANTHER" id="PTHR43080:SF2">
    <property type="entry name" value="CBS DOMAIN-CONTAINING PROTEIN"/>
    <property type="match status" value="1"/>
</dbReference>
<dbReference type="CDD" id="cd04584">
    <property type="entry name" value="CBS_pair_AcuB_like"/>
    <property type="match status" value="1"/>
</dbReference>
<dbReference type="PANTHER" id="PTHR43080">
    <property type="entry name" value="CBS DOMAIN-CONTAINING PROTEIN CBSX3, MITOCHONDRIAL"/>
    <property type="match status" value="1"/>
</dbReference>
<dbReference type="InterPro" id="IPR046342">
    <property type="entry name" value="CBS_dom_sf"/>
</dbReference>
<feature type="domain" description="CBS" evidence="3">
    <location>
        <begin position="7"/>
        <end position="63"/>
    </location>
</feature>
<reference evidence="4" key="2">
    <citation type="submission" date="2023-01" db="EMBL/GenBank/DDBJ databases">
        <title>Draft genome sequence of Litoribrevibacter albus strain NBRC 110071.</title>
        <authorList>
            <person name="Sun Q."/>
            <person name="Mori K."/>
        </authorList>
    </citation>
    <scope>NUCLEOTIDE SEQUENCE</scope>
    <source>
        <strain evidence="4">NBRC 110071</strain>
    </source>
</reference>
<dbReference type="EMBL" id="BSNM01000016">
    <property type="protein sequence ID" value="GLQ32737.1"/>
    <property type="molecule type" value="Genomic_DNA"/>
</dbReference>
<feature type="domain" description="CBS" evidence="3">
    <location>
        <begin position="82"/>
        <end position="137"/>
    </location>
</feature>
<dbReference type="Gene3D" id="3.10.580.10">
    <property type="entry name" value="CBS-domain"/>
    <property type="match status" value="1"/>
</dbReference>
<keyword evidence="5" id="KW-1185">Reference proteome</keyword>
<gene>
    <name evidence="4" type="ORF">GCM10007876_32160</name>
</gene>
<evidence type="ECO:0000313" key="5">
    <source>
        <dbReference type="Proteomes" id="UP001161389"/>
    </source>
</evidence>
<accession>A0AA37SB64</accession>